<sequence length="911" mass="103015">MDEIFHIPQAQQYCKGNFASWDPMITTPPGLYYLSLAHVASLFPGMFFIRGVSLFSELCSTPILRSVNGVLAILCSVIVYEIITLLRPNIDERKATIFAVVLALYPLHWFFTFLYYTDVASLTTVLAMYLACLKKKYHLSALLGAYAVFIRQTNIVWMLFVACTGVMDITLTHQRESVKLDNSNTTGNKTGHSVPNNHIIVGSNMRRRKPNSAVDNSKSSMTSTLTYSTSHSSGFLDEIKAICLTSWNMKSKLLFSFSPFFIVLVAFVAFVRWNGSVVLGAKEAHAVSPHLAQLMYFSLVSSLALAPLHFSLDQALHLFGSFWKKRPLGFCQWIVALTAGFLSVHSYSIAHAYLLADNRHYTFYLWRKVIQSHQSTKYFLVPLYVYSWFSIFRVLAAVLVPAPLIEFRYYTIPFYFLMLHSHTVDFQSLVLIGLGYVVISPGRRKASEMANVNPNLRLRGLFLWWRKWGKKDWAIAAVGFSIIVFILTYLSRPLPLPLDPAATTSTTDNLVGLTLLHNTRDRGACILFFSFLSLLFDSIRSDLIQSNDICLFDSFVIAVCLDGSLPGYHFRKGFGSGSNSWILHIEGGGWCNTIASCLQRKSTALGSSSYMDHQVPFSGILSHQSSQNPDFFNWNKVKIRYCDGASFAGHSQYEFKNGTKLLFRGHLIWEALMDELLSIGLSNAKQALLSGCSAGGLATLIHCDDFRELLPKDATVKCLADAGFFLDEKDVLGNNTMGSFYQDVTQLQGVVKSLRKNCITRMDPYKCLFPEEIIKETRTPIFLVNPAYDFWQIQHILVPDASDPQGYWKRCRMNLRYCNPSQMEILQGFRSSMLKALSDFQQKKEGGLFINSCFSHCQTWMAETWHSSTSPRINDKTIAESVGDWYFNRNIVKQIDCPYPCNPTCYNMDFS</sequence>
<feature type="transmembrane region" description="Helical" evidence="19">
    <location>
        <begin position="95"/>
        <end position="116"/>
    </location>
</feature>
<evidence type="ECO:0000256" key="12">
    <source>
        <dbReference type="ARBA" id="ARBA00022692"/>
    </source>
</evidence>
<evidence type="ECO:0000256" key="4">
    <source>
        <dbReference type="ARBA" id="ARBA00004922"/>
    </source>
</evidence>
<evidence type="ECO:0000256" key="6">
    <source>
        <dbReference type="ARBA" id="ARBA00010600"/>
    </source>
</evidence>
<feature type="transmembrane region" description="Helical" evidence="19">
    <location>
        <begin position="137"/>
        <end position="160"/>
    </location>
</feature>
<dbReference type="Pfam" id="PF04922">
    <property type="entry name" value="DIE2_ALG10"/>
    <property type="match status" value="1"/>
</dbReference>
<evidence type="ECO:0000256" key="5">
    <source>
        <dbReference type="ARBA" id="ARBA00005784"/>
    </source>
</evidence>
<keyword evidence="16" id="KW-0961">Cell wall biogenesis/degradation</keyword>
<comment type="catalytic activity">
    <reaction evidence="18">
        <text>an alpha-D-Glc-(1-&gt;3)-alpha-D-Glc-(1-&gt;3)-alpha-D-Man-(1-&gt;2)-alpha-D-Man-(1-&gt;2)-alpha-D-Man-(1-&gt;3)-[alpha-D-Man-(1-&gt;2)-alpha-D-Man-(1-&gt;3)-[alpha-D-Man-(1-&gt;2)-alpha-D-Man-(1-&gt;6)]-alpha-D-Man-(1-&gt;6)]-beta-D-Man-(1-&gt;4)-beta-D-GlcNAc-(1-&gt;4)-alpha-D-GlcNAc-diphospho-di-trans,poly-cis-dolichol + a di-trans,poly-cis-dolichyl beta-D-glucosyl phosphate = a alpha-D-Glc-(1-&gt;2)-alpha-D-Glc-(1-&gt;3)-alpha-D-Glc-(1-&gt;3)-alpha-D-Man-(1-&gt;2)-alpha-D-Man-(1-&gt;2)-alpha-D-Man-(1-&gt;3)-[alpha-D-Man-(1-&gt;2)-alpha-D-Man-(1-&gt;3)-[alpha-D-Man-(1-&gt;2)-alpha-D-Man-(1-&gt;6)]-alpha-D-Man-(1-&gt;6)]-beta-D-Man-(1-&gt;4)-beta-D-GlcNAc-(1-&gt;4)-alpha-D-GlcNAc-diphospho-di-trans,poly-cis-dolichol + a di-trans,poly-cis-dolichyl phosphate + H(+)</text>
        <dbReference type="Rhea" id="RHEA:29543"/>
        <dbReference type="Rhea" id="RHEA-COMP:19498"/>
        <dbReference type="Rhea" id="RHEA-COMP:19502"/>
        <dbReference type="Rhea" id="RHEA-COMP:19512"/>
        <dbReference type="Rhea" id="RHEA-COMP:19522"/>
        <dbReference type="ChEBI" id="CHEBI:15378"/>
        <dbReference type="ChEBI" id="CHEBI:57525"/>
        <dbReference type="ChEBI" id="CHEBI:57683"/>
        <dbReference type="ChEBI" id="CHEBI:132522"/>
        <dbReference type="ChEBI" id="CHEBI:132523"/>
        <dbReference type="EC" id="2.4.1.256"/>
    </reaction>
    <physiologicalReaction direction="left-to-right" evidence="18">
        <dbReference type="Rhea" id="RHEA:29544"/>
    </physiologicalReaction>
</comment>
<keyword evidence="14 19" id="KW-1133">Transmembrane helix</keyword>
<comment type="similarity">
    <text evidence="5">Belongs to the pectinacetylesterase family.</text>
</comment>
<evidence type="ECO:0000256" key="1">
    <source>
        <dbReference type="ARBA" id="ARBA00003534"/>
    </source>
</evidence>
<comment type="subcellular location">
    <subcellularLocation>
        <location evidence="3">Endoplasmic reticulum membrane</location>
        <topology evidence="3">Multi-pass membrane protein</topology>
    </subcellularLocation>
    <subcellularLocation>
        <location evidence="2">Secreted</location>
        <location evidence="2">Cell wall</location>
    </subcellularLocation>
</comment>
<comment type="function">
    <text evidence="1">Hydrolyzes acetyl esters in homogalacturonan regions of pectin. In type I primary cell wall, galacturonic acid residues of pectin can be acetylated at the O-2 and O-3 positions. Decreasing the degree of acetylation of pectin gels in vitro alters their physical properties.</text>
</comment>
<evidence type="ECO:0000256" key="19">
    <source>
        <dbReference type="SAM" id="Phobius"/>
    </source>
</evidence>
<dbReference type="GO" id="GO:0071555">
    <property type="term" value="P:cell wall organization"/>
    <property type="evidence" value="ECO:0007669"/>
    <property type="project" value="UniProtKB-KW"/>
</dbReference>
<name>A0A8T2YM45_POPDE</name>
<keyword evidence="9" id="KW-0134">Cell wall</keyword>
<reference evidence="20" key="1">
    <citation type="journal article" date="2021" name="J. Hered.">
        <title>Genome Assembly of Salicaceae Populus deltoides (Eastern Cottonwood) I-69 Based on Nanopore Sequencing and Hi-C Technologies.</title>
        <authorList>
            <person name="Bai S."/>
            <person name="Wu H."/>
            <person name="Zhang J."/>
            <person name="Pan Z."/>
            <person name="Zhao W."/>
            <person name="Li Z."/>
            <person name="Tong C."/>
        </authorList>
    </citation>
    <scope>NUCLEOTIDE SEQUENCE</scope>
    <source>
        <tissue evidence="20">Leaf</tissue>
    </source>
</reference>
<dbReference type="GO" id="GO:0005789">
    <property type="term" value="C:endoplasmic reticulum membrane"/>
    <property type="evidence" value="ECO:0007669"/>
    <property type="project" value="UniProtKB-SubCell"/>
</dbReference>
<feature type="transmembrane region" description="Helical" evidence="19">
    <location>
        <begin position="63"/>
        <end position="83"/>
    </location>
</feature>
<evidence type="ECO:0000256" key="9">
    <source>
        <dbReference type="ARBA" id="ARBA00022512"/>
    </source>
</evidence>
<dbReference type="EC" id="2.4.1.256" evidence="7"/>
<evidence type="ECO:0000256" key="18">
    <source>
        <dbReference type="ARBA" id="ARBA00048064"/>
    </source>
</evidence>
<organism evidence="20 21">
    <name type="scientific">Populus deltoides</name>
    <name type="common">Eastern poplar</name>
    <name type="synonym">Eastern cottonwood</name>
    <dbReference type="NCBI Taxonomy" id="3696"/>
    <lineage>
        <taxon>Eukaryota</taxon>
        <taxon>Viridiplantae</taxon>
        <taxon>Streptophyta</taxon>
        <taxon>Embryophyta</taxon>
        <taxon>Tracheophyta</taxon>
        <taxon>Spermatophyta</taxon>
        <taxon>Magnoliopsida</taxon>
        <taxon>eudicotyledons</taxon>
        <taxon>Gunneridae</taxon>
        <taxon>Pentapetalae</taxon>
        <taxon>rosids</taxon>
        <taxon>fabids</taxon>
        <taxon>Malpighiales</taxon>
        <taxon>Salicaceae</taxon>
        <taxon>Saliceae</taxon>
        <taxon>Populus</taxon>
    </lineage>
</organism>
<feature type="transmembrane region" description="Helical" evidence="19">
    <location>
        <begin position="377"/>
        <end position="400"/>
    </location>
</feature>
<comment type="pathway">
    <text evidence="4">Protein modification; protein glycosylation.</text>
</comment>
<dbReference type="EMBL" id="JACEGQ020000006">
    <property type="protein sequence ID" value="KAH8506157.1"/>
    <property type="molecule type" value="Genomic_DNA"/>
</dbReference>
<feature type="transmembrane region" description="Helical" evidence="19">
    <location>
        <begin position="332"/>
        <end position="356"/>
    </location>
</feature>
<evidence type="ECO:0000256" key="2">
    <source>
        <dbReference type="ARBA" id="ARBA00004191"/>
    </source>
</evidence>
<comment type="caution">
    <text evidence="20">The sequence shown here is derived from an EMBL/GenBank/DDBJ whole genome shotgun (WGS) entry which is preliminary data.</text>
</comment>
<dbReference type="Pfam" id="PF03283">
    <property type="entry name" value="PAE"/>
    <property type="match status" value="1"/>
</dbReference>
<evidence type="ECO:0000256" key="15">
    <source>
        <dbReference type="ARBA" id="ARBA00023136"/>
    </source>
</evidence>
<keyword evidence="10" id="KW-0328">Glycosyltransferase</keyword>
<feature type="transmembrane region" description="Helical" evidence="19">
    <location>
        <begin position="31"/>
        <end position="51"/>
    </location>
</feature>
<dbReference type="PANTHER" id="PTHR21562">
    <property type="entry name" value="NOTUM-RELATED"/>
    <property type="match status" value="1"/>
</dbReference>
<accession>A0A8T2YM45</accession>
<gene>
    <name evidence="20" type="ORF">H0E87_013112</name>
</gene>
<evidence type="ECO:0000256" key="14">
    <source>
        <dbReference type="ARBA" id="ARBA00022989"/>
    </source>
</evidence>
<feature type="transmembrane region" description="Helical" evidence="19">
    <location>
        <begin position="254"/>
        <end position="273"/>
    </location>
</feature>
<evidence type="ECO:0000256" key="16">
    <source>
        <dbReference type="ARBA" id="ARBA00023316"/>
    </source>
</evidence>
<feature type="transmembrane region" description="Helical" evidence="19">
    <location>
        <begin position="294"/>
        <end position="312"/>
    </location>
</feature>
<keyword evidence="15 19" id="KW-0472">Membrane</keyword>
<proteinExistence type="inferred from homology"/>
<dbReference type="GO" id="GO:0006488">
    <property type="term" value="P:dolichol-linked oligosaccharide biosynthetic process"/>
    <property type="evidence" value="ECO:0007669"/>
    <property type="project" value="InterPro"/>
</dbReference>
<dbReference type="AlphaFoldDB" id="A0A8T2YM45"/>
<protein>
    <recommendedName>
        <fullName evidence="8">Dol-P-Glc:Glc(2)Man(9)GlcNAc(2)-PP-Dol alpha-1,2-glucosyltransferase</fullName>
        <ecNumber evidence="7">2.4.1.256</ecNumber>
    </recommendedName>
</protein>
<feature type="transmembrane region" description="Helical" evidence="19">
    <location>
        <begin position="473"/>
        <end position="490"/>
    </location>
</feature>
<comment type="function">
    <text evidence="17">Dol-P-Glc:Glc(2)Man(9)GlcNAc(2)-PP-Dol alpha-1,2-glucosyltransferase that operates in the biosynthetic pathway of dolichol-linked oligosaccharides, the glycan precursors employed in protein asparagine (N)-glycosylation. The assembly of dolichol-linked oligosaccharides begins on the cytosolic side of the endoplasmic reticulum membrane and finishes in its lumen. The sequential addition of sugars to dolichol pyrophosphate produces dolichol-linked oligosaccharides containing fourteen sugars, including two GlcNAcs, nine mannoses and three glucoses. Once assembled, the oligosaccharide is transferred from the lipid to nascent proteins by oligosaccharyltransferases. In the lumen of the endoplasmic reticulum, adds the third and last glucose residue from dolichyl phosphate glucose (Dol-P-Glc) onto the lipid-linked oligosaccharide intermediate Glc(2)Man(9)GlcNAc(2)-PP-Dol to produce Glc(3)Man(9)GlcNAc(2)-PP-Dol.</text>
</comment>
<keyword evidence="21" id="KW-1185">Reference proteome</keyword>
<keyword evidence="12 19" id="KW-0812">Transmembrane</keyword>
<evidence type="ECO:0000256" key="11">
    <source>
        <dbReference type="ARBA" id="ARBA00022679"/>
    </source>
</evidence>
<keyword evidence="9" id="KW-0964">Secreted</keyword>
<evidence type="ECO:0000256" key="17">
    <source>
        <dbReference type="ARBA" id="ARBA00044727"/>
    </source>
</evidence>
<dbReference type="InterPro" id="IPR016900">
    <property type="entry name" value="Alg10"/>
</dbReference>
<evidence type="ECO:0000313" key="21">
    <source>
        <dbReference type="Proteomes" id="UP000807159"/>
    </source>
</evidence>
<evidence type="ECO:0000256" key="7">
    <source>
        <dbReference type="ARBA" id="ARBA00011967"/>
    </source>
</evidence>
<dbReference type="PANTHER" id="PTHR21562:SF83">
    <property type="entry name" value="PECTIN ACETYLESTERASE 4"/>
    <property type="match status" value="1"/>
</dbReference>
<dbReference type="InterPro" id="IPR004963">
    <property type="entry name" value="PAE/NOTUM"/>
</dbReference>
<evidence type="ECO:0000256" key="13">
    <source>
        <dbReference type="ARBA" id="ARBA00022824"/>
    </source>
</evidence>
<comment type="similarity">
    <text evidence="6">Belongs to the ALG10 glucosyltransferase family.</text>
</comment>
<evidence type="ECO:0000313" key="20">
    <source>
        <dbReference type="EMBL" id="KAH8506157.1"/>
    </source>
</evidence>
<dbReference type="GO" id="GO:0106073">
    <property type="term" value="F:dolichyl pyrophosphate Glc2Man9GlcNAc2 alpha-1,2-glucosyltransferase activity"/>
    <property type="evidence" value="ECO:0007669"/>
    <property type="project" value="UniProtKB-EC"/>
</dbReference>
<keyword evidence="13" id="KW-0256">Endoplasmic reticulum</keyword>
<dbReference type="Proteomes" id="UP000807159">
    <property type="component" value="Chromosome 6"/>
</dbReference>
<evidence type="ECO:0000256" key="10">
    <source>
        <dbReference type="ARBA" id="ARBA00022676"/>
    </source>
</evidence>
<evidence type="ECO:0000256" key="3">
    <source>
        <dbReference type="ARBA" id="ARBA00004477"/>
    </source>
</evidence>
<evidence type="ECO:0000256" key="8">
    <source>
        <dbReference type="ARBA" id="ARBA00018512"/>
    </source>
</evidence>
<dbReference type="GO" id="GO:0016787">
    <property type="term" value="F:hydrolase activity"/>
    <property type="evidence" value="ECO:0007669"/>
    <property type="project" value="InterPro"/>
</dbReference>
<keyword evidence="11" id="KW-0808">Transferase</keyword>